<evidence type="ECO:0000313" key="2">
    <source>
        <dbReference type="Proteomes" id="UP000031805"/>
    </source>
</evidence>
<dbReference type="KEGG" id="vg:26627401"/>
<reference evidence="1 2" key="1">
    <citation type="submission" date="2014-11" db="EMBL/GenBank/DDBJ databases">
        <title>Complete genome sequence of vB_YenM_TG1, a broad host range bacteriophage which infects Yersinia enterocolitica.</title>
        <authorList>
            <person name="Leon-Velarde C.G."/>
            <person name="Kropinski A.M."/>
            <person name="Chen S."/>
            <person name="Griffiths M.W."/>
            <person name="Odumeru J.A."/>
        </authorList>
    </citation>
    <scope>NUCLEOTIDE SEQUENCE [LARGE SCALE GENOMIC DNA]</scope>
</reference>
<sequence length="125" mass="13910">MKYKFKSFYSYKQFSACHGVNGRIASFITSGLDQVTDAVFEVIYGIDDAKMHTGNVHAIKNHTGALLTDADLPTSCVLSSEELEGYFELHEYINPIEPDLSNLDVGKLLRISEMALNLVKLKLGH</sequence>
<keyword evidence="2" id="KW-1185">Reference proteome</keyword>
<name>A0A0B4ZX52_9CAUD</name>
<dbReference type="RefSeq" id="YP_009200339.1">
    <property type="nucleotide sequence ID" value="NC_028820.1"/>
</dbReference>
<protein>
    <submittedName>
        <fullName evidence="1">Uncharacterized protein</fullName>
    </submittedName>
</protein>
<gene>
    <name evidence="1" type="ORF">YenMTG1_078</name>
</gene>
<dbReference type="Proteomes" id="UP000031805">
    <property type="component" value="Segment"/>
</dbReference>
<organism evidence="1 2">
    <name type="scientific">Yersinia phage vB_YenM_TG1</name>
    <dbReference type="NCBI Taxonomy" id="1589265"/>
    <lineage>
        <taxon>Viruses</taxon>
        <taxon>Duplodnaviria</taxon>
        <taxon>Heunggongvirae</taxon>
        <taxon>Uroviricota</taxon>
        <taxon>Caudoviricetes</taxon>
        <taxon>Pantevenvirales</taxon>
        <taxon>Straboviridae</taxon>
        <taxon>Tevenvirinae</taxon>
        <taxon>Tegunavirus</taxon>
        <taxon>Tegunavirus yenmtg1</taxon>
    </lineage>
</organism>
<dbReference type="GeneID" id="26627401"/>
<dbReference type="EMBL" id="KP202158">
    <property type="protein sequence ID" value="AJD81887.1"/>
    <property type="molecule type" value="Genomic_DNA"/>
</dbReference>
<proteinExistence type="predicted"/>
<accession>A0A0B4ZX52</accession>
<evidence type="ECO:0000313" key="1">
    <source>
        <dbReference type="EMBL" id="AJD81887.1"/>
    </source>
</evidence>